<dbReference type="Pfam" id="PF10433">
    <property type="entry name" value="Beta-prop_RSE1_1st"/>
    <property type="match status" value="1"/>
</dbReference>
<dbReference type="EMBL" id="JARVKM010000015">
    <property type="protein sequence ID" value="KAK9778459.1"/>
    <property type="molecule type" value="Genomic_DNA"/>
</dbReference>
<feature type="domain" description="RSE1/DDB1/CPSF1 second beta-propeller" evidence="2">
    <location>
        <begin position="537"/>
        <end position="827"/>
    </location>
</feature>
<proteinExistence type="predicted"/>
<gene>
    <name evidence="3" type="ORF">SCAR479_04481</name>
</gene>
<reference evidence="3 4" key="1">
    <citation type="submission" date="2024-02" db="EMBL/GenBank/DDBJ databases">
        <title>First draft genome assembly of two strains of Seiridium cardinale.</title>
        <authorList>
            <person name="Emiliani G."/>
            <person name="Scali E."/>
        </authorList>
    </citation>
    <scope>NUCLEOTIDE SEQUENCE [LARGE SCALE GENOMIC DNA]</scope>
    <source>
        <strain evidence="3 4">BM-138-000479</strain>
    </source>
</reference>
<dbReference type="Proteomes" id="UP001465668">
    <property type="component" value="Unassembled WGS sequence"/>
</dbReference>
<organism evidence="3 4">
    <name type="scientific">Seiridium cardinale</name>
    <dbReference type="NCBI Taxonomy" id="138064"/>
    <lineage>
        <taxon>Eukaryota</taxon>
        <taxon>Fungi</taxon>
        <taxon>Dikarya</taxon>
        <taxon>Ascomycota</taxon>
        <taxon>Pezizomycotina</taxon>
        <taxon>Sordariomycetes</taxon>
        <taxon>Xylariomycetidae</taxon>
        <taxon>Amphisphaeriales</taxon>
        <taxon>Sporocadaceae</taxon>
        <taxon>Seiridium</taxon>
    </lineage>
</organism>
<accession>A0ABR2XXB4</accession>
<dbReference type="PANTHER" id="PTHR10644">
    <property type="entry name" value="DNA REPAIR/RNA PROCESSING CPSF FAMILY"/>
    <property type="match status" value="1"/>
</dbReference>
<name>A0ABR2XXB4_9PEZI</name>
<feature type="domain" description="RSE1/DDB1/CPSF1 first beta-propeller" evidence="1">
    <location>
        <begin position="59"/>
        <end position="451"/>
    </location>
</feature>
<protein>
    <submittedName>
        <fullName evidence="3">Mono-functional DNA-alkylating methyl methanesulfonate N-term-domain-containing protein</fullName>
    </submittedName>
</protein>
<evidence type="ECO:0000313" key="3">
    <source>
        <dbReference type="EMBL" id="KAK9778459.1"/>
    </source>
</evidence>
<evidence type="ECO:0000313" key="4">
    <source>
        <dbReference type="Proteomes" id="UP001465668"/>
    </source>
</evidence>
<dbReference type="InterPro" id="IPR058543">
    <property type="entry name" value="Beta-prop_RSE1/DDB1/CPSF1_2nd"/>
</dbReference>
<comment type="caution">
    <text evidence="3">The sequence shown here is derived from an EMBL/GenBank/DDBJ whole genome shotgun (WGS) entry which is preliminary data.</text>
</comment>
<dbReference type="InterPro" id="IPR018846">
    <property type="entry name" value="Beta-prop_RSE1/DDB1/CPSF1_1st"/>
</dbReference>
<evidence type="ECO:0000259" key="2">
    <source>
        <dbReference type="Pfam" id="PF23726"/>
    </source>
</evidence>
<evidence type="ECO:0000259" key="1">
    <source>
        <dbReference type="Pfam" id="PF10433"/>
    </source>
</evidence>
<dbReference type="InterPro" id="IPR015943">
    <property type="entry name" value="WD40/YVTN_repeat-like_dom_sf"/>
</dbReference>
<dbReference type="InterPro" id="IPR050358">
    <property type="entry name" value="RSE1/DDB1/CFT1"/>
</dbReference>
<dbReference type="Gene3D" id="2.130.10.10">
    <property type="entry name" value="YVTN repeat-like/Quinoprotein amine dehydrogenase"/>
    <property type="match status" value="1"/>
</dbReference>
<sequence>MALQTNVFENGEWVTRTLEPRELFRQTSSPQQPKPKKQHFVPPTYGLLTKTVIESPVFHWVLPVQLRSARHNDVAFIGDNFIQVCELGRDGQLQDIARKQDLGSRIRNACVLGSPSNYADDSNPEQIKTEEGDLDMLDGQSQLRRVLPPQLLVLVLEGSELVFLHLEEGASGELGFILHGENIPGTPFVSPGFHLAVDPGSRFLALACAEAHFQVWGLESMDVLRAQHAEGLPFKPIVGGLYPRSLTGVIHKMEFLSPGADSLERIILALIIIHKGHSRLHRYEWEFGDDIGTILKEKNIGWPLDPRYQMPLLVIPSTVRESFLMVTETSEAFWATLKNGTLEAEDVDVGEHESTELHIGGSAPLWTAWSRPWRLPEYHLDKDTIWLAREDGILNFLEITAGDGLLTNVILGEVKCKIDTAFACLYDPFADILITGGDSGPGAIWRAEPRQAPRNIGTIPNWSPTVDITSTNLVAGGVLDSKNPRTKARGNAENNLSLKPDRVFVCSGRGQTGSIAEFRYGFEAKVGSELDCGDPIKQCWTMSCPGSNSDAEFYLLVSFPNRSDIWQVNIDSSEVISQGQDEVPYDLSSSTLAAHELDDGTIVQVTSSSVTVITSTDSTRHFPHDLDDSPGAVITNSAIQEDLLALSFYSGSDFRVKTVKVDALNLLQGATYSAEGEVTCVALSRLAEEPVLLVGTWDLGRPILVIYPTQIAPQSSQAAPIRIDITLLYPALHDAHDHDIGLASFEALTSIMSFNDIQGHMLFCLGTRSGEVLILTVNPRDPQDIQGTYSKFGFSAAHVFSMSERSEPASAFVCCDSNLFFMSHLSKKQNKNCFDKTHRVWVTGVASEAGSSPGVDAVSKMRRNLSQAPGRSTLALVSGSAVYISELQDLPKPVLRQFPIGGTPNKVMYHPRLDALVVGLIRDGRPSLRFIDPETGIDLSLPTDSAGNEVEHITGLGKPGSRIVALTHWNFEKDGRTWGYIVVSVCGVDRQGQVLIVTATKEDTRPSEDVPYRIRFQTKLKRSGYPEPVWSIATEAQGLILCSGKTVQYEMLDLEQKKLRKVKEHGLSSPALWMEVVDGQLHVATNHHSLEVVDFLSSPESESMTRLYSDDRAKLSLHCIQGIDTSSKGHHQPITLLSDVYCGVWGMWAPPHGELPLKPIFQSELQASVRRFTRARARPQWTLFNRQTKYGCVRSSVDGADILGLGIDGSLRHFTVVNVDAWRLLRFIQNLALKSSDICPPAVTSFAEAADETDSQGDAMDMDWDPEPRPLPIINRQINGDILQRCLEKRALADLVSQQEHAARLRQLLEAVETGKYTQDLDGFGNMSEYLDLAYDILEYYLAPIL</sequence>
<dbReference type="Pfam" id="PF23726">
    <property type="entry name" value="Beta-prop_RSE1_2nd"/>
    <property type="match status" value="1"/>
</dbReference>
<keyword evidence="4" id="KW-1185">Reference proteome</keyword>